<dbReference type="PROSITE" id="PS50297">
    <property type="entry name" value="ANK_REP_REGION"/>
    <property type="match status" value="2"/>
</dbReference>
<dbReference type="PRINTS" id="PR01415">
    <property type="entry name" value="ANKYRIN"/>
</dbReference>
<evidence type="ECO:0000313" key="5">
    <source>
        <dbReference type="EMBL" id="KNC46542.1"/>
    </source>
</evidence>
<evidence type="ECO:0000256" key="4">
    <source>
        <dbReference type="SAM" id="MobiDB-lite"/>
    </source>
</evidence>
<proteinExistence type="predicted"/>
<dbReference type="Pfam" id="PF12796">
    <property type="entry name" value="Ank_2"/>
    <property type="match status" value="1"/>
</dbReference>
<name>A0A0L0D2K8_THETB</name>
<organism evidence="5 6">
    <name type="scientific">Thecamonas trahens ATCC 50062</name>
    <dbReference type="NCBI Taxonomy" id="461836"/>
    <lineage>
        <taxon>Eukaryota</taxon>
        <taxon>Apusozoa</taxon>
        <taxon>Apusomonadida</taxon>
        <taxon>Apusomonadidae</taxon>
        <taxon>Thecamonas</taxon>
    </lineage>
</organism>
<gene>
    <name evidence="5" type="ORF">AMSG_02977</name>
</gene>
<protein>
    <submittedName>
        <fullName evidence="5">Ankyrin repeat domain-containing protein 39</fullName>
    </submittedName>
</protein>
<feature type="region of interest" description="Disordered" evidence="4">
    <location>
        <begin position="125"/>
        <end position="182"/>
    </location>
</feature>
<dbReference type="GeneID" id="25562620"/>
<keyword evidence="2 3" id="KW-0040">ANK repeat</keyword>
<feature type="compositionally biased region" description="Acidic residues" evidence="4">
    <location>
        <begin position="138"/>
        <end position="147"/>
    </location>
</feature>
<dbReference type="InterPro" id="IPR036770">
    <property type="entry name" value="Ankyrin_rpt-contain_sf"/>
</dbReference>
<dbReference type="STRING" id="461836.A0A0L0D2K8"/>
<keyword evidence="1" id="KW-0677">Repeat</keyword>
<feature type="repeat" description="ANK" evidence="3">
    <location>
        <begin position="34"/>
        <end position="66"/>
    </location>
</feature>
<feature type="repeat" description="ANK" evidence="3">
    <location>
        <begin position="67"/>
        <end position="100"/>
    </location>
</feature>
<dbReference type="PROSITE" id="PS50088">
    <property type="entry name" value="ANK_REPEAT"/>
    <property type="match status" value="2"/>
</dbReference>
<dbReference type="Gene3D" id="1.25.40.20">
    <property type="entry name" value="Ankyrin repeat-containing domain"/>
    <property type="match status" value="2"/>
</dbReference>
<evidence type="ECO:0000256" key="2">
    <source>
        <dbReference type="ARBA" id="ARBA00023043"/>
    </source>
</evidence>
<dbReference type="PANTHER" id="PTHR24198:SF165">
    <property type="entry name" value="ANKYRIN REPEAT-CONTAINING PROTEIN-RELATED"/>
    <property type="match status" value="1"/>
</dbReference>
<evidence type="ECO:0000313" key="6">
    <source>
        <dbReference type="Proteomes" id="UP000054408"/>
    </source>
</evidence>
<dbReference type="InterPro" id="IPR002110">
    <property type="entry name" value="Ankyrin_rpt"/>
</dbReference>
<evidence type="ECO:0000256" key="1">
    <source>
        <dbReference type="ARBA" id="ARBA00022737"/>
    </source>
</evidence>
<evidence type="ECO:0000256" key="3">
    <source>
        <dbReference type="PROSITE-ProRule" id="PRU00023"/>
    </source>
</evidence>
<reference evidence="5 6" key="1">
    <citation type="submission" date="2010-05" db="EMBL/GenBank/DDBJ databases">
        <title>The Genome Sequence of Thecamonas trahens ATCC 50062.</title>
        <authorList>
            <consortium name="The Broad Institute Genome Sequencing Platform"/>
            <person name="Russ C."/>
            <person name="Cuomo C."/>
            <person name="Shea T."/>
            <person name="Young S.K."/>
            <person name="Zeng Q."/>
            <person name="Koehrsen M."/>
            <person name="Haas B."/>
            <person name="Borodovsky M."/>
            <person name="Guigo R."/>
            <person name="Alvarado L."/>
            <person name="Berlin A."/>
            <person name="Bochicchio J."/>
            <person name="Borenstein D."/>
            <person name="Chapman S."/>
            <person name="Chen Z."/>
            <person name="Freedman E."/>
            <person name="Gellesch M."/>
            <person name="Goldberg J."/>
            <person name="Griggs A."/>
            <person name="Gujja S."/>
            <person name="Heilman E."/>
            <person name="Heiman D."/>
            <person name="Hepburn T."/>
            <person name="Howarth C."/>
            <person name="Jen D."/>
            <person name="Larson L."/>
            <person name="Mehta T."/>
            <person name="Park D."/>
            <person name="Pearson M."/>
            <person name="Roberts A."/>
            <person name="Saif S."/>
            <person name="Shenoy N."/>
            <person name="Sisk P."/>
            <person name="Stolte C."/>
            <person name="Sykes S."/>
            <person name="Thomson T."/>
            <person name="Walk T."/>
            <person name="White J."/>
            <person name="Yandava C."/>
            <person name="Burger G."/>
            <person name="Gray M.W."/>
            <person name="Holland P.W.H."/>
            <person name="King N."/>
            <person name="Lang F.B.F."/>
            <person name="Roger A.J."/>
            <person name="Ruiz-Trillo I."/>
            <person name="Lander E."/>
            <person name="Nusbaum C."/>
        </authorList>
    </citation>
    <scope>NUCLEOTIDE SEQUENCE [LARGE SCALE GENOMIC DNA]</scope>
    <source>
        <strain evidence="5 6">ATCC 50062</strain>
    </source>
</reference>
<dbReference type="RefSeq" id="XP_013760321.1">
    <property type="nucleotide sequence ID" value="XM_013904867.1"/>
</dbReference>
<dbReference type="EMBL" id="GL349443">
    <property type="protein sequence ID" value="KNC46542.1"/>
    <property type="molecule type" value="Genomic_DNA"/>
</dbReference>
<dbReference type="SMART" id="SM00248">
    <property type="entry name" value="ANK"/>
    <property type="match status" value="3"/>
</dbReference>
<feature type="compositionally biased region" description="Low complexity" evidence="4">
    <location>
        <begin position="148"/>
        <end position="182"/>
    </location>
</feature>
<dbReference type="OrthoDB" id="341259at2759"/>
<accession>A0A0L0D2K8</accession>
<keyword evidence="6" id="KW-1185">Reference proteome</keyword>
<dbReference type="Proteomes" id="UP000054408">
    <property type="component" value="Unassembled WGS sequence"/>
</dbReference>
<dbReference type="eggNOG" id="KOG4177">
    <property type="taxonomic scope" value="Eukaryota"/>
</dbReference>
<dbReference type="PANTHER" id="PTHR24198">
    <property type="entry name" value="ANKYRIN REPEAT AND PROTEIN KINASE DOMAIN-CONTAINING PROTEIN"/>
    <property type="match status" value="1"/>
</dbReference>
<dbReference type="SUPFAM" id="SSF48403">
    <property type="entry name" value="Ankyrin repeat"/>
    <property type="match status" value="1"/>
</dbReference>
<dbReference type="OMA" id="HYNIAKY"/>
<sequence length="182" mass="17978">MSADDLRDAARYNEYDDVVALIGEGVDVNVTDAMGKSALLLAAGNGHVEVVRALLDAGANPNLAYTSGATALHWAALNGHAEVVAMLLGVNGIDTTLKDSNGRTAFTVAAAADHTDIAQSILEAMPNEGKPETSPAAADDDDDDDAVEAATDAGASASAAADNSADAGTAAGPAAAADASDA</sequence>
<dbReference type="AlphaFoldDB" id="A0A0L0D2K8"/>